<feature type="chain" id="PRO_5023026796" description="Ice-binding protein C-terminal domain-containing protein" evidence="2">
    <location>
        <begin position="25"/>
        <end position="177"/>
    </location>
</feature>
<keyword evidence="1" id="KW-0812">Transmembrane</keyword>
<dbReference type="Proteomes" id="UP000320735">
    <property type="component" value="Unassembled WGS sequence"/>
</dbReference>
<comment type="caution">
    <text evidence="4">The sequence shown here is derived from an EMBL/GenBank/DDBJ whole genome shotgun (WGS) entry which is preliminary data.</text>
</comment>
<dbReference type="Pfam" id="PF07589">
    <property type="entry name" value="PEP-CTERM"/>
    <property type="match status" value="1"/>
</dbReference>
<feature type="signal peptide" evidence="2">
    <location>
        <begin position="1"/>
        <end position="24"/>
    </location>
</feature>
<proteinExistence type="predicted"/>
<evidence type="ECO:0000313" key="5">
    <source>
        <dbReference type="Proteomes" id="UP000320735"/>
    </source>
</evidence>
<keyword evidence="5" id="KW-1185">Reference proteome</keyword>
<keyword evidence="2" id="KW-0732">Signal</keyword>
<dbReference type="InterPro" id="IPR013424">
    <property type="entry name" value="Ice-binding_C"/>
</dbReference>
<dbReference type="EMBL" id="SJPP01000003">
    <property type="protein sequence ID" value="TWU06980.1"/>
    <property type="molecule type" value="Genomic_DNA"/>
</dbReference>
<reference evidence="4 5" key="1">
    <citation type="submission" date="2019-02" db="EMBL/GenBank/DDBJ databases">
        <title>Deep-cultivation of Planctomycetes and their phenomic and genomic characterization uncovers novel biology.</title>
        <authorList>
            <person name="Wiegand S."/>
            <person name="Jogler M."/>
            <person name="Boedeker C."/>
            <person name="Pinto D."/>
            <person name="Vollmers J."/>
            <person name="Rivas-Marin E."/>
            <person name="Kohn T."/>
            <person name="Peeters S.H."/>
            <person name="Heuer A."/>
            <person name="Rast P."/>
            <person name="Oberbeckmann S."/>
            <person name="Bunk B."/>
            <person name="Jeske O."/>
            <person name="Meyerdierks A."/>
            <person name="Storesund J.E."/>
            <person name="Kallscheuer N."/>
            <person name="Luecker S."/>
            <person name="Lage O.M."/>
            <person name="Pohl T."/>
            <person name="Merkel B.J."/>
            <person name="Hornburger P."/>
            <person name="Mueller R.-W."/>
            <person name="Bruemmer F."/>
            <person name="Labrenz M."/>
            <person name="Spormann A.M."/>
            <person name="Op Den Camp H."/>
            <person name="Overmann J."/>
            <person name="Amann R."/>
            <person name="Jetten M.S.M."/>
            <person name="Mascher T."/>
            <person name="Medema M.H."/>
            <person name="Devos D.P."/>
            <person name="Kaster A.-K."/>
            <person name="Ovreas L."/>
            <person name="Rohde M."/>
            <person name="Galperin M.Y."/>
            <person name="Jogler C."/>
        </authorList>
    </citation>
    <scope>NUCLEOTIDE SEQUENCE [LARGE SCALE GENOMIC DNA]</scope>
    <source>
        <strain evidence="4 5">CA54</strain>
    </source>
</reference>
<gene>
    <name evidence="4" type="ORF">CA54_53840</name>
</gene>
<evidence type="ECO:0000256" key="1">
    <source>
        <dbReference type="SAM" id="Phobius"/>
    </source>
</evidence>
<dbReference type="RefSeq" id="WP_197532830.1">
    <property type="nucleotide sequence ID" value="NZ_SJPP01000003.1"/>
</dbReference>
<sequence length="177" mass="18841" precursor="true">MKRWIGISVACVALVVVAGKQVQAEIITTSFTGTVINPLPYAGTTGIGTFSYDDAGLTGIGPEIVAAPSGLMIDFTIFGQTFTQLDDIQYNAFPQLTLLEGVPDYLDFVIDEISTPIDEPNVLAIRVQSDLTPDGLGGYTADVNLVITPEPSTYAGLLGIIGVSLLAYGWRRRKQAV</sequence>
<dbReference type="NCBIfam" id="TIGR02595">
    <property type="entry name" value="PEP_CTERM"/>
    <property type="match status" value="1"/>
</dbReference>
<accession>A0A5C6B4W9</accession>
<evidence type="ECO:0000256" key="2">
    <source>
        <dbReference type="SAM" id="SignalP"/>
    </source>
</evidence>
<evidence type="ECO:0000313" key="4">
    <source>
        <dbReference type="EMBL" id="TWU06980.1"/>
    </source>
</evidence>
<organism evidence="4 5">
    <name type="scientific">Symmachiella macrocystis</name>
    <dbReference type="NCBI Taxonomy" id="2527985"/>
    <lineage>
        <taxon>Bacteria</taxon>
        <taxon>Pseudomonadati</taxon>
        <taxon>Planctomycetota</taxon>
        <taxon>Planctomycetia</taxon>
        <taxon>Planctomycetales</taxon>
        <taxon>Planctomycetaceae</taxon>
        <taxon>Symmachiella</taxon>
    </lineage>
</organism>
<feature type="domain" description="Ice-binding protein C-terminal" evidence="3">
    <location>
        <begin position="148"/>
        <end position="173"/>
    </location>
</feature>
<dbReference type="AlphaFoldDB" id="A0A5C6B4W9"/>
<keyword evidence="1" id="KW-0472">Membrane</keyword>
<name>A0A5C6B4W9_9PLAN</name>
<feature type="transmembrane region" description="Helical" evidence="1">
    <location>
        <begin position="153"/>
        <end position="170"/>
    </location>
</feature>
<keyword evidence="1" id="KW-1133">Transmembrane helix</keyword>
<evidence type="ECO:0000259" key="3">
    <source>
        <dbReference type="Pfam" id="PF07589"/>
    </source>
</evidence>
<protein>
    <recommendedName>
        <fullName evidence="3">Ice-binding protein C-terminal domain-containing protein</fullName>
    </recommendedName>
</protein>